<evidence type="ECO:0000313" key="1">
    <source>
        <dbReference type="EMBL" id="KAJ6798138.1"/>
    </source>
</evidence>
<reference evidence="1" key="1">
    <citation type="journal article" date="2023" name="GigaByte">
        <title>Genome assembly of the bearded iris, Iris pallida Lam.</title>
        <authorList>
            <person name="Bruccoleri R.E."/>
            <person name="Oakeley E.J."/>
            <person name="Faust A.M.E."/>
            <person name="Altorfer M."/>
            <person name="Dessus-Babus S."/>
            <person name="Burckhardt D."/>
            <person name="Oertli M."/>
            <person name="Naumann U."/>
            <person name="Petersen F."/>
            <person name="Wong J."/>
        </authorList>
    </citation>
    <scope>NUCLEOTIDE SEQUENCE</scope>
    <source>
        <strain evidence="1">GSM-AAB239-AS_SAM_17_03QT</strain>
    </source>
</reference>
<gene>
    <name evidence="1" type="ORF">M6B38_213630</name>
</gene>
<sequence length="162" mass="18448">MDDFSFPTISTDQDSPCQLTFPHFAASPLWFLSSVNDNTDCQPRRSSSEGEEAANIIDMLNSVPPSNDDDEEEGVCSNEEKMDMLWEAFNEELRRVSFELKGDTTGDRQAYGVAKGGGGSLFDYRRPSMMMLLKMLKKLFFLQKTSFTRASLFQKLQSRREQ</sequence>
<evidence type="ECO:0000313" key="2">
    <source>
        <dbReference type="Proteomes" id="UP001140949"/>
    </source>
</evidence>
<keyword evidence="2" id="KW-1185">Reference proteome</keyword>
<protein>
    <submittedName>
        <fullName evidence="1">Uncharacterized protein</fullName>
    </submittedName>
</protein>
<dbReference type="Proteomes" id="UP001140949">
    <property type="component" value="Unassembled WGS sequence"/>
</dbReference>
<reference evidence="1" key="2">
    <citation type="submission" date="2023-04" db="EMBL/GenBank/DDBJ databases">
        <authorList>
            <person name="Bruccoleri R.E."/>
            <person name="Oakeley E.J."/>
            <person name="Faust A.-M."/>
            <person name="Dessus-Babus S."/>
            <person name="Altorfer M."/>
            <person name="Burckhardt D."/>
            <person name="Oertli M."/>
            <person name="Naumann U."/>
            <person name="Petersen F."/>
            <person name="Wong J."/>
        </authorList>
    </citation>
    <scope>NUCLEOTIDE SEQUENCE</scope>
    <source>
        <strain evidence="1">GSM-AAB239-AS_SAM_17_03QT</strain>
        <tissue evidence="1">Leaf</tissue>
    </source>
</reference>
<dbReference type="PANTHER" id="PTHR34666:SF1">
    <property type="entry name" value="OS02G0554800 PROTEIN"/>
    <property type="match status" value="1"/>
</dbReference>
<dbReference type="AlphaFoldDB" id="A0AAX6E281"/>
<organism evidence="1 2">
    <name type="scientific">Iris pallida</name>
    <name type="common">Sweet iris</name>
    <dbReference type="NCBI Taxonomy" id="29817"/>
    <lineage>
        <taxon>Eukaryota</taxon>
        <taxon>Viridiplantae</taxon>
        <taxon>Streptophyta</taxon>
        <taxon>Embryophyta</taxon>
        <taxon>Tracheophyta</taxon>
        <taxon>Spermatophyta</taxon>
        <taxon>Magnoliopsida</taxon>
        <taxon>Liliopsida</taxon>
        <taxon>Asparagales</taxon>
        <taxon>Iridaceae</taxon>
        <taxon>Iridoideae</taxon>
        <taxon>Irideae</taxon>
        <taxon>Iris</taxon>
    </lineage>
</organism>
<proteinExistence type="predicted"/>
<dbReference type="EMBL" id="JANAVB010040417">
    <property type="protein sequence ID" value="KAJ6798138.1"/>
    <property type="molecule type" value="Genomic_DNA"/>
</dbReference>
<name>A0AAX6E281_IRIPA</name>
<accession>A0AAX6E281</accession>
<comment type="caution">
    <text evidence="1">The sequence shown here is derived from an EMBL/GenBank/DDBJ whole genome shotgun (WGS) entry which is preliminary data.</text>
</comment>
<dbReference type="PANTHER" id="PTHR34666">
    <property type="entry name" value="EXPRESSED PROTEIN"/>
    <property type="match status" value="1"/>
</dbReference>